<protein>
    <recommendedName>
        <fullName evidence="3">TniQ protein</fullName>
    </recommendedName>
</protein>
<reference evidence="1" key="1">
    <citation type="journal article" date="2015" name="Genome Announc.">
        <title>Draft Genome Sequence of Thiostrepton-Producing Streptomyces azureus ATCC 14921.</title>
        <authorList>
            <person name="Sakihara K."/>
            <person name="Maeda J."/>
            <person name="Tashiro K."/>
            <person name="Fujino Y."/>
            <person name="Kuhara S."/>
            <person name="Ohshima T."/>
            <person name="Ogata S."/>
            <person name="Doi K."/>
        </authorList>
    </citation>
    <scope>NUCLEOTIDE SEQUENCE [LARGE SCALE GENOMIC DNA]</scope>
    <source>
        <strain evidence="1">ATCC14921</strain>
    </source>
</reference>
<evidence type="ECO:0000313" key="2">
    <source>
        <dbReference type="Proteomes" id="UP000053859"/>
    </source>
</evidence>
<evidence type="ECO:0008006" key="3">
    <source>
        <dbReference type="Google" id="ProtNLM"/>
    </source>
</evidence>
<dbReference type="Proteomes" id="UP000053859">
    <property type="component" value="Unassembled WGS sequence"/>
</dbReference>
<accession>A0A0K8PP88</accession>
<dbReference type="RefSeq" id="WP_107084030.1">
    <property type="nucleotide sequence ID" value="NZ_DF968308.1"/>
</dbReference>
<name>A0A0K8PP88_STRAJ</name>
<gene>
    <name evidence="1" type="ORF">SAZU_4534</name>
</gene>
<dbReference type="AlphaFoldDB" id="A0A0K8PP88"/>
<proteinExistence type="predicted"/>
<keyword evidence="2" id="KW-1185">Reference proteome</keyword>
<sequence>MSTPFRPVIFRPLPRPLPPFPNETLESYCQRLAHANRIPAERLHTPSRWLAHDDDSVTALLRRLTILTGLSRETFWHALPELRWSHEHGMSPLGRSLPPVVAMRLRRRWACRRCTATRTPGQHVMTWIPIDTHACLQNRLWIGEAVAVTREQVDLAQMPGTLWAQRRHHRLVRRHGERVTAECFRTGGALWKLFAAHHYTLVPDALGQGLAKPRGPYLSWGPQLYAAAYPAAVTMMSLVASPAWRSLLAESMFPSDVERFMKEFTRRLPPNHPAYVTNLPALPSKTGAVIRRVTQILRETKAA</sequence>
<dbReference type="OrthoDB" id="4966783at2"/>
<evidence type="ECO:0000313" key="1">
    <source>
        <dbReference type="EMBL" id="GAP49671.1"/>
    </source>
</evidence>
<dbReference type="PATRIC" id="fig|146537.3.peg.4764"/>
<dbReference type="EMBL" id="DF968308">
    <property type="protein sequence ID" value="GAP49671.1"/>
    <property type="molecule type" value="Genomic_DNA"/>
</dbReference>
<organism evidence="1 2">
    <name type="scientific">Streptomyces azureus</name>
    <dbReference type="NCBI Taxonomy" id="146537"/>
    <lineage>
        <taxon>Bacteria</taxon>
        <taxon>Bacillati</taxon>
        <taxon>Actinomycetota</taxon>
        <taxon>Actinomycetes</taxon>
        <taxon>Kitasatosporales</taxon>
        <taxon>Streptomycetaceae</taxon>
        <taxon>Streptomyces</taxon>
    </lineage>
</organism>